<proteinExistence type="predicted"/>
<keyword evidence="1" id="KW-1133">Transmembrane helix</keyword>
<evidence type="ECO:0000256" key="1">
    <source>
        <dbReference type="SAM" id="Phobius"/>
    </source>
</evidence>
<dbReference type="Proteomes" id="UP001595445">
    <property type="component" value="Unassembled WGS sequence"/>
</dbReference>
<comment type="caution">
    <text evidence="2">The sequence shown here is derived from an EMBL/GenBank/DDBJ whole genome shotgun (WGS) entry which is preliminary data.</text>
</comment>
<protein>
    <submittedName>
        <fullName evidence="2">Uncharacterized protein</fullName>
    </submittedName>
</protein>
<evidence type="ECO:0000313" key="3">
    <source>
        <dbReference type="Proteomes" id="UP001595445"/>
    </source>
</evidence>
<dbReference type="RefSeq" id="WP_197645055.1">
    <property type="nucleotide sequence ID" value="NZ_JAEACP010000013.1"/>
</dbReference>
<sequence length="120" mass="13270">MAIQQMADRVAQLLEERLGLGGRDLPSKLRRGRRLLPRKVREGAEVLAAAAERARNPKLLGQIDMGAVADAYDTCVRHLTRIDPATRRRDAIAGMLGFIGYGLMFLTLGIIALLSWRGFL</sequence>
<gene>
    <name evidence="2" type="ORF">ACFOD6_10870</name>
</gene>
<feature type="transmembrane region" description="Helical" evidence="1">
    <location>
        <begin position="91"/>
        <end position="116"/>
    </location>
</feature>
<dbReference type="EMBL" id="JBHRSM010000018">
    <property type="protein sequence ID" value="MFC3086547.1"/>
    <property type="molecule type" value="Genomic_DNA"/>
</dbReference>
<accession>A0ABV7DVR7</accession>
<keyword evidence="1" id="KW-0812">Transmembrane</keyword>
<organism evidence="2 3">
    <name type="scientific">Tabrizicola soli</name>
    <dbReference type="NCBI Taxonomy" id="2185115"/>
    <lineage>
        <taxon>Bacteria</taxon>
        <taxon>Pseudomonadati</taxon>
        <taxon>Pseudomonadota</taxon>
        <taxon>Alphaproteobacteria</taxon>
        <taxon>Rhodobacterales</taxon>
        <taxon>Paracoccaceae</taxon>
        <taxon>Tabrizicola</taxon>
    </lineage>
</organism>
<reference evidence="3" key="1">
    <citation type="journal article" date="2019" name="Int. J. Syst. Evol. Microbiol.">
        <title>The Global Catalogue of Microorganisms (GCM) 10K type strain sequencing project: providing services to taxonomists for standard genome sequencing and annotation.</title>
        <authorList>
            <consortium name="The Broad Institute Genomics Platform"/>
            <consortium name="The Broad Institute Genome Sequencing Center for Infectious Disease"/>
            <person name="Wu L."/>
            <person name="Ma J."/>
        </authorList>
    </citation>
    <scope>NUCLEOTIDE SEQUENCE [LARGE SCALE GENOMIC DNA]</scope>
    <source>
        <strain evidence="3">KCTC 62102</strain>
    </source>
</reference>
<name>A0ABV7DVR7_9RHOB</name>
<keyword evidence="1" id="KW-0472">Membrane</keyword>
<keyword evidence="3" id="KW-1185">Reference proteome</keyword>
<evidence type="ECO:0000313" key="2">
    <source>
        <dbReference type="EMBL" id="MFC3086547.1"/>
    </source>
</evidence>